<dbReference type="Proteomes" id="UP001642409">
    <property type="component" value="Unassembled WGS sequence"/>
</dbReference>
<keyword evidence="2" id="KW-1185">Reference proteome</keyword>
<proteinExistence type="predicted"/>
<accession>A0ABP1HCK9</accession>
<organism evidence="1 2">
    <name type="scientific">Hexamita inflata</name>
    <dbReference type="NCBI Taxonomy" id="28002"/>
    <lineage>
        <taxon>Eukaryota</taxon>
        <taxon>Metamonada</taxon>
        <taxon>Diplomonadida</taxon>
        <taxon>Hexamitidae</taxon>
        <taxon>Hexamitinae</taxon>
        <taxon>Hexamita</taxon>
    </lineage>
</organism>
<gene>
    <name evidence="1" type="ORF">HINF_LOCUS10660</name>
</gene>
<protein>
    <submittedName>
        <fullName evidence="1">Hypothetical_protein</fullName>
    </submittedName>
</protein>
<evidence type="ECO:0000313" key="2">
    <source>
        <dbReference type="Proteomes" id="UP001642409"/>
    </source>
</evidence>
<reference evidence="1 2" key="1">
    <citation type="submission" date="2024-07" db="EMBL/GenBank/DDBJ databases">
        <authorList>
            <person name="Akdeniz Z."/>
        </authorList>
    </citation>
    <scope>NUCLEOTIDE SEQUENCE [LARGE SCALE GENOMIC DNA]</scope>
</reference>
<sequence length="125" mass="14914">MLNIPNGVIYLNQVNIVPQLVHCVLLVDNKTIISLSQLETYYNFLIILINKLYWSFSNFWERYIIVVNFSYYIFSWQINLTQILTCDFLQVFEWKKMQLELVCHSITTNITQSRKALTKRLSLLN</sequence>
<name>A0ABP1HCK9_9EUKA</name>
<dbReference type="EMBL" id="CAXDID020000023">
    <property type="protein sequence ID" value="CAL5989026.1"/>
    <property type="molecule type" value="Genomic_DNA"/>
</dbReference>
<comment type="caution">
    <text evidence="1">The sequence shown here is derived from an EMBL/GenBank/DDBJ whole genome shotgun (WGS) entry which is preliminary data.</text>
</comment>
<evidence type="ECO:0000313" key="1">
    <source>
        <dbReference type="EMBL" id="CAL5989026.1"/>
    </source>
</evidence>